<comment type="caution">
    <text evidence="1">The sequence shown here is derived from an EMBL/GenBank/DDBJ whole genome shotgun (WGS) entry which is preliminary data.</text>
</comment>
<gene>
    <name evidence="1" type="ORF">QNI22_03340</name>
</gene>
<dbReference type="EMBL" id="JASJOU010000001">
    <property type="protein sequence ID" value="MDJ1499660.1"/>
    <property type="molecule type" value="Genomic_DNA"/>
</dbReference>
<keyword evidence="2" id="KW-1185">Reference proteome</keyword>
<dbReference type="RefSeq" id="WP_314509201.1">
    <property type="nucleotide sequence ID" value="NZ_JASJOU010000001.1"/>
</dbReference>
<dbReference type="AlphaFoldDB" id="A0AAE3R1E0"/>
<name>A0AAE3R1E0_9BACT</name>
<dbReference type="Proteomes" id="UP001232063">
    <property type="component" value="Unassembled WGS sequence"/>
</dbReference>
<protein>
    <submittedName>
        <fullName evidence="1">Uncharacterized protein</fullName>
    </submittedName>
</protein>
<evidence type="ECO:0000313" key="1">
    <source>
        <dbReference type="EMBL" id="MDJ1499660.1"/>
    </source>
</evidence>
<proteinExistence type="predicted"/>
<organism evidence="1 2">
    <name type="scientific">Xanthocytophaga agilis</name>
    <dbReference type="NCBI Taxonomy" id="3048010"/>
    <lineage>
        <taxon>Bacteria</taxon>
        <taxon>Pseudomonadati</taxon>
        <taxon>Bacteroidota</taxon>
        <taxon>Cytophagia</taxon>
        <taxon>Cytophagales</taxon>
        <taxon>Rhodocytophagaceae</taxon>
        <taxon>Xanthocytophaga</taxon>
    </lineage>
</organism>
<accession>A0AAE3R1E0</accession>
<sequence>MNTIYRVLFITLGLLVIPQIIPKPQRNNIAQRLVGEWRYKSTMWDDSELLLRKNGTFCFHERTCLWEHFTEGVWKVDKRRILLTSYDTYKPVKQIAISTETSIDSSSSTGKYKKGKFKASINLEKIYTFKITGPDFTSNIYFNNIALTLKNDTLYSDNQDISLGKRTFSRIRKVPVFPILSYVKE</sequence>
<evidence type="ECO:0000313" key="2">
    <source>
        <dbReference type="Proteomes" id="UP001232063"/>
    </source>
</evidence>
<reference evidence="1" key="1">
    <citation type="submission" date="2023-05" db="EMBL/GenBank/DDBJ databases">
        <authorList>
            <person name="Zhang X."/>
        </authorList>
    </citation>
    <scope>NUCLEOTIDE SEQUENCE</scope>
    <source>
        <strain evidence="1">BD1B2-1</strain>
    </source>
</reference>